<feature type="coiled-coil region" evidence="7">
    <location>
        <begin position="120"/>
        <end position="151"/>
    </location>
</feature>
<evidence type="ECO:0000256" key="4">
    <source>
        <dbReference type="ARBA" id="ARBA00022795"/>
    </source>
</evidence>
<organism evidence="9 10">
    <name type="scientific">Alkaliphilus flagellatus</name>
    <dbReference type="NCBI Taxonomy" id="2841507"/>
    <lineage>
        <taxon>Bacteria</taxon>
        <taxon>Bacillati</taxon>
        <taxon>Bacillota</taxon>
        <taxon>Clostridia</taxon>
        <taxon>Peptostreptococcales</taxon>
        <taxon>Natronincolaceae</taxon>
        <taxon>Alkaliphilus</taxon>
    </lineage>
</organism>
<evidence type="ECO:0000256" key="1">
    <source>
        <dbReference type="ARBA" id="ARBA00003041"/>
    </source>
</evidence>
<evidence type="ECO:0000313" key="10">
    <source>
        <dbReference type="Proteomes" id="UP000779508"/>
    </source>
</evidence>
<evidence type="ECO:0000256" key="6">
    <source>
        <dbReference type="ARBA" id="ARBA00023225"/>
    </source>
</evidence>
<name>A0ABS6G712_9FIRM</name>
<dbReference type="EMBL" id="JAHLQK010000005">
    <property type="protein sequence ID" value="MBU5677413.1"/>
    <property type="molecule type" value="Genomic_DNA"/>
</dbReference>
<evidence type="ECO:0000256" key="7">
    <source>
        <dbReference type="SAM" id="Coils"/>
    </source>
</evidence>
<evidence type="ECO:0000256" key="3">
    <source>
        <dbReference type="ARBA" id="ARBA00022448"/>
    </source>
</evidence>
<comment type="similarity">
    <text evidence="2">Belongs to the FliH family.</text>
</comment>
<comment type="caution">
    <text evidence="9">The sequence shown here is derived from an EMBL/GenBank/DDBJ whole genome shotgun (WGS) entry which is preliminary data.</text>
</comment>
<dbReference type="PANTHER" id="PTHR34982:SF1">
    <property type="entry name" value="FLAGELLAR ASSEMBLY PROTEIN FLIH"/>
    <property type="match status" value="1"/>
</dbReference>
<dbReference type="InterPro" id="IPR018035">
    <property type="entry name" value="Flagellar_FliH/T3SS_HrpE"/>
</dbReference>
<keyword evidence="5" id="KW-0653">Protein transport</keyword>
<dbReference type="Proteomes" id="UP000779508">
    <property type="component" value="Unassembled WGS sequence"/>
</dbReference>
<sequence>MSKVYKRNEIVLGEEKLIKLQINQIVKHNENENLDKQKDDQVQVNEQMSKDAEAIIDKAKKDADSLLENVELECNEILSKTQEEREAIIAEAYTKASEILEAAREEGYSKGIVQGQEIGLKEVDSIIEEAKEIKENALLEKKAMAKSLENEIVELVISCVKKVLNYELEREHSLLLNLVEKGIEKCTYTDSLIIRVSTNDHEIVNSSKNKIYMMTEGIDTIEVKKDPALETGSIIIETTSGTVDASIQTQIAQIEQTFHDILKGE</sequence>
<keyword evidence="4" id="KW-1005">Bacterial flagellum biogenesis</keyword>
<feature type="domain" description="Flagellar assembly protein FliH/Type III secretion system HrpE" evidence="8">
    <location>
        <begin position="127"/>
        <end position="253"/>
    </location>
</feature>
<dbReference type="RefSeq" id="WP_216418142.1">
    <property type="nucleotide sequence ID" value="NZ_JAHLQK010000005.1"/>
</dbReference>
<feature type="coiled-coil region" evidence="7">
    <location>
        <begin position="49"/>
        <end position="87"/>
    </location>
</feature>
<evidence type="ECO:0000313" key="9">
    <source>
        <dbReference type="EMBL" id="MBU5677413.1"/>
    </source>
</evidence>
<protein>
    <recommendedName>
        <fullName evidence="8">Flagellar assembly protein FliH/Type III secretion system HrpE domain-containing protein</fullName>
    </recommendedName>
</protein>
<reference evidence="9 10" key="1">
    <citation type="submission" date="2021-06" db="EMBL/GenBank/DDBJ databases">
        <authorList>
            <person name="Sun Q."/>
            <person name="Li D."/>
        </authorList>
    </citation>
    <scope>NUCLEOTIDE SEQUENCE [LARGE SCALE GENOMIC DNA]</scope>
    <source>
        <strain evidence="9 10">MSJ-5</strain>
    </source>
</reference>
<keyword evidence="6" id="KW-1006">Bacterial flagellum protein export</keyword>
<dbReference type="PANTHER" id="PTHR34982">
    <property type="entry name" value="YOP PROTEINS TRANSLOCATION PROTEIN L"/>
    <property type="match status" value="1"/>
</dbReference>
<gene>
    <name evidence="9" type="ORF">KQI88_13405</name>
</gene>
<dbReference type="Pfam" id="PF02108">
    <property type="entry name" value="FliH"/>
    <property type="match status" value="1"/>
</dbReference>
<comment type="function">
    <text evidence="1">Needed for flagellar regrowth and assembly.</text>
</comment>
<evidence type="ECO:0000256" key="5">
    <source>
        <dbReference type="ARBA" id="ARBA00022927"/>
    </source>
</evidence>
<keyword evidence="10" id="KW-1185">Reference proteome</keyword>
<evidence type="ECO:0000259" key="8">
    <source>
        <dbReference type="Pfam" id="PF02108"/>
    </source>
</evidence>
<keyword evidence="7" id="KW-0175">Coiled coil</keyword>
<proteinExistence type="inferred from homology"/>
<keyword evidence="3" id="KW-0813">Transport</keyword>
<evidence type="ECO:0000256" key="2">
    <source>
        <dbReference type="ARBA" id="ARBA00006602"/>
    </source>
</evidence>
<dbReference type="InterPro" id="IPR051472">
    <property type="entry name" value="T3SS_Stator/FliH"/>
</dbReference>
<accession>A0ABS6G712</accession>